<organism evidence="1">
    <name type="scientific">freshwater metagenome</name>
    <dbReference type="NCBI Taxonomy" id="449393"/>
    <lineage>
        <taxon>unclassified sequences</taxon>
        <taxon>metagenomes</taxon>
        <taxon>ecological metagenomes</taxon>
    </lineage>
</organism>
<evidence type="ECO:0000313" key="1">
    <source>
        <dbReference type="EMBL" id="CAB4800955.1"/>
    </source>
</evidence>
<dbReference type="AlphaFoldDB" id="A0A6J6XXM3"/>
<protein>
    <submittedName>
        <fullName evidence="1">Unannotated protein</fullName>
    </submittedName>
</protein>
<name>A0A6J6XXM3_9ZZZZ</name>
<gene>
    <name evidence="1" type="ORF">UFOPK3024_00603</name>
</gene>
<proteinExistence type="predicted"/>
<reference evidence="1" key="1">
    <citation type="submission" date="2020-05" db="EMBL/GenBank/DDBJ databases">
        <authorList>
            <person name="Chiriac C."/>
            <person name="Salcher M."/>
            <person name="Ghai R."/>
            <person name="Kavagutti S V."/>
        </authorList>
    </citation>
    <scope>NUCLEOTIDE SEQUENCE</scope>
</reference>
<accession>A0A6J6XXM3</accession>
<dbReference type="EMBL" id="CAFAAK010000110">
    <property type="protein sequence ID" value="CAB4800955.1"/>
    <property type="molecule type" value="Genomic_DNA"/>
</dbReference>
<sequence length="127" mass="14198">MILYLLHARTSLNGAGHNGVLRWVLQFDSIGLGQSISRHVIGDGRILKLLLETCKRFLLTFVKDRLDLWQRLQVLAQLRALGRCDVLGAAAGGINAGRRIALIATQENRNLNFVVPKVLHRADLRTH</sequence>